<accession>G7ZUG9</accession>
<dbReference type="PaxDb" id="3880-AES82857"/>
<evidence type="ECO:0000313" key="2">
    <source>
        <dbReference type="EnsemblPlants" id="KEH17229"/>
    </source>
</evidence>
<organism evidence="2">
    <name type="scientific">Medicago truncatula</name>
    <name type="common">Barrel medic</name>
    <name type="synonym">Medicago tribuloides</name>
    <dbReference type="NCBI Taxonomy" id="3880"/>
    <lineage>
        <taxon>Eukaryota</taxon>
        <taxon>Viridiplantae</taxon>
        <taxon>Streptophyta</taxon>
        <taxon>Embryophyta</taxon>
        <taxon>Tracheophyta</taxon>
        <taxon>Spermatophyta</taxon>
        <taxon>Magnoliopsida</taxon>
        <taxon>eudicotyledons</taxon>
        <taxon>Gunneridae</taxon>
        <taxon>Pentapetalae</taxon>
        <taxon>rosids</taxon>
        <taxon>fabids</taxon>
        <taxon>Fabales</taxon>
        <taxon>Fabaceae</taxon>
        <taxon>Papilionoideae</taxon>
        <taxon>50 kb inversion clade</taxon>
        <taxon>NPAAA clade</taxon>
        <taxon>Hologalegina</taxon>
        <taxon>IRL clade</taxon>
        <taxon>Trifolieae</taxon>
        <taxon>Medicago</taxon>
    </lineage>
</organism>
<dbReference type="EMBL" id="KL402755">
    <property type="protein sequence ID" value="KEH17229.1"/>
    <property type="molecule type" value="Genomic_DNA"/>
</dbReference>
<dbReference type="Proteomes" id="UP000002051">
    <property type="component" value="Unassembled WGS sequence"/>
</dbReference>
<reference evidence="2" key="3">
    <citation type="submission" date="2015-06" db="UniProtKB">
        <authorList>
            <consortium name="EnsemblPlants"/>
        </authorList>
    </citation>
    <scope>IDENTIFICATION</scope>
    <source>
        <strain evidence="2">cv. Jemalong A17</strain>
    </source>
</reference>
<sequence length="111" mass="12515">MGENSWGVIIVFEDKRALDERKFPLEQLTPYQMGSSWTPTRLNNPAYVLSTLSLLTGVLGYGTRAYHLELKLISTNYLGDHNSGLSFTTSLSSKPKTHGWFFVFLTTKPLD</sequence>
<reference evidence="1 3" key="1">
    <citation type="journal article" date="2011" name="Nature">
        <title>The Medicago genome provides insight into the evolution of rhizobial symbioses.</title>
        <authorList>
            <person name="Young N.D."/>
            <person name="Debelle F."/>
            <person name="Oldroyd G.E."/>
            <person name="Geurts R."/>
            <person name="Cannon S.B."/>
            <person name="Udvardi M.K."/>
            <person name="Benedito V.A."/>
            <person name="Mayer K.F."/>
            <person name="Gouzy J."/>
            <person name="Schoof H."/>
            <person name="Van de Peer Y."/>
            <person name="Proost S."/>
            <person name="Cook D.R."/>
            <person name="Meyers B.C."/>
            <person name="Spannagl M."/>
            <person name="Cheung F."/>
            <person name="De Mita S."/>
            <person name="Krishnakumar V."/>
            <person name="Gundlach H."/>
            <person name="Zhou S."/>
            <person name="Mudge J."/>
            <person name="Bharti A.K."/>
            <person name="Murray J.D."/>
            <person name="Naoumkina M.A."/>
            <person name="Rosen B."/>
            <person name="Silverstein K.A."/>
            <person name="Tang H."/>
            <person name="Rombauts S."/>
            <person name="Zhao P.X."/>
            <person name="Zhou P."/>
            <person name="Barbe V."/>
            <person name="Bardou P."/>
            <person name="Bechner M."/>
            <person name="Bellec A."/>
            <person name="Berger A."/>
            <person name="Berges H."/>
            <person name="Bidwell S."/>
            <person name="Bisseling T."/>
            <person name="Choisne N."/>
            <person name="Couloux A."/>
            <person name="Denny R."/>
            <person name="Deshpande S."/>
            <person name="Dai X."/>
            <person name="Doyle J.J."/>
            <person name="Dudez A.M."/>
            <person name="Farmer A.D."/>
            <person name="Fouteau S."/>
            <person name="Franken C."/>
            <person name="Gibelin C."/>
            <person name="Gish J."/>
            <person name="Goldstein S."/>
            <person name="Gonzalez A.J."/>
            <person name="Green P.J."/>
            <person name="Hallab A."/>
            <person name="Hartog M."/>
            <person name="Hua A."/>
            <person name="Humphray S.J."/>
            <person name="Jeong D.H."/>
            <person name="Jing Y."/>
            <person name="Jocker A."/>
            <person name="Kenton S.M."/>
            <person name="Kim D.J."/>
            <person name="Klee K."/>
            <person name="Lai H."/>
            <person name="Lang C."/>
            <person name="Lin S."/>
            <person name="Macmil S.L."/>
            <person name="Magdelenat G."/>
            <person name="Matthews L."/>
            <person name="McCorrison J."/>
            <person name="Monaghan E.L."/>
            <person name="Mun J.H."/>
            <person name="Najar F.Z."/>
            <person name="Nicholson C."/>
            <person name="Noirot C."/>
            <person name="O'Bleness M."/>
            <person name="Paule C.R."/>
            <person name="Poulain J."/>
            <person name="Prion F."/>
            <person name="Qin B."/>
            <person name="Qu C."/>
            <person name="Retzel E.F."/>
            <person name="Riddle C."/>
            <person name="Sallet E."/>
            <person name="Samain S."/>
            <person name="Samson N."/>
            <person name="Sanders I."/>
            <person name="Saurat O."/>
            <person name="Scarpelli C."/>
            <person name="Schiex T."/>
            <person name="Segurens B."/>
            <person name="Severin A.J."/>
            <person name="Sherrier D.J."/>
            <person name="Shi R."/>
            <person name="Sims S."/>
            <person name="Singer S.R."/>
            <person name="Sinharoy S."/>
            <person name="Sterck L."/>
            <person name="Viollet A."/>
            <person name="Wang B.B."/>
            <person name="Wang K."/>
            <person name="Wang M."/>
            <person name="Wang X."/>
            <person name="Warfsmann J."/>
            <person name="Weissenbach J."/>
            <person name="White D.D."/>
            <person name="White J.D."/>
            <person name="Wiley G.B."/>
            <person name="Wincker P."/>
            <person name="Xing Y."/>
            <person name="Yang L."/>
            <person name="Yao Z."/>
            <person name="Ying F."/>
            <person name="Zhai J."/>
            <person name="Zhou L."/>
            <person name="Zuber A."/>
            <person name="Denarie J."/>
            <person name="Dixon R.A."/>
            <person name="May G.D."/>
            <person name="Schwartz D.C."/>
            <person name="Rogers J."/>
            <person name="Quetier F."/>
            <person name="Town C.D."/>
            <person name="Roe B.A."/>
        </authorList>
    </citation>
    <scope>NUCLEOTIDE SEQUENCE [LARGE SCALE GENOMIC DNA]</scope>
    <source>
        <strain evidence="1">A17</strain>
        <strain evidence="2 3">cv. Jemalong A17</strain>
    </source>
</reference>
<protein>
    <submittedName>
        <fullName evidence="1 2">Uncharacterized protein</fullName>
    </submittedName>
</protein>
<dbReference type="EnsemblPlants" id="KEH17229">
    <property type="protein sequence ID" value="KEH17229"/>
    <property type="gene ID" value="MTR_0030s0190"/>
</dbReference>
<evidence type="ECO:0000313" key="3">
    <source>
        <dbReference type="Proteomes" id="UP000002051"/>
    </source>
</evidence>
<reference evidence="1 3" key="2">
    <citation type="journal article" date="2014" name="BMC Genomics">
        <title>An improved genome release (version Mt4.0) for the model legume Medicago truncatula.</title>
        <authorList>
            <person name="Tang H."/>
            <person name="Krishnakumar V."/>
            <person name="Bidwell S."/>
            <person name="Rosen B."/>
            <person name="Chan A."/>
            <person name="Zhou S."/>
            <person name="Gentzbittel L."/>
            <person name="Childs K.L."/>
            <person name="Yandell M."/>
            <person name="Gundlach H."/>
            <person name="Mayer K.F."/>
            <person name="Schwartz D.C."/>
            <person name="Town C.D."/>
        </authorList>
    </citation>
    <scope>GENOME REANNOTATION</scope>
    <source>
        <strain evidence="1">A17</strain>
        <strain evidence="2 3">cv. Jemalong A17</strain>
    </source>
</reference>
<dbReference type="HOGENOM" id="CLU_2162210_0_0_1"/>
<keyword evidence="3" id="KW-1185">Reference proteome</keyword>
<proteinExistence type="predicted"/>
<gene>
    <name evidence="1" type="ORF">MTR_0030s0190</name>
</gene>
<name>G7ZUG9_MEDTR</name>
<dbReference type="AlphaFoldDB" id="G7ZUG9"/>
<evidence type="ECO:0000313" key="1">
    <source>
        <dbReference type="EMBL" id="KEH17229.1"/>
    </source>
</evidence>